<protein>
    <submittedName>
        <fullName evidence="1">Uncharacterized protein</fullName>
    </submittedName>
</protein>
<sequence>MENPSIGIAPRARAKGVKETIGFWRRINV</sequence>
<reference evidence="1 2" key="1">
    <citation type="journal article" date="2016" name="Genome Announc.">
        <title>Complete Genome Sequence of the Amino Acid-Fermenting Clostridium propionicum X2 (DSM 1682).</title>
        <authorList>
            <person name="Poehlein A."/>
            <person name="Schlien K."/>
            <person name="Chowdhury N.P."/>
            <person name="Gottschalk G."/>
            <person name="Buckel W."/>
            <person name="Daniel R."/>
        </authorList>
    </citation>
    <scope>NUCLEOTIDE SEQUENCE [LARGE SCALE GENOMIC DNA]</scope>
    <source>
        <strain evidence="1 2">X2</strain>
    </source>
</reference>
<evidence type="ECO:0000313" key="1">
    <source>
        <dbReference type="EMBL" id="AMJ42192.1"/>
    </source>
</evidence>
<organism evidence="1 2">
    <name type="scientific">Anaerotignum propionicum DSM 1682</name>
    <dbReference type="NCBI Taxonomy" id="991789"/>
    <lineage>
        <taxon>Bacteria</taxon>
        <taxon>Bacillati</taxon>
        <taxon>Bacillota</taxon>
        <taxon>Clostridia</taxon>
        <taxon>Lachnospirales</taxon>
        <taxon>Anaerotignaceae</taxon>
        <taxon>Anaerotignum</taxon>
    </lineage>
</organism>
<dbReference type="EMBL" id="CP014223">
    <property type="protein sequence ID" value="AMJ42192.1"/>
    <property type="molecule type" value="Genomic_DNA"/>
</dbReference>
<accession>A0ABN4LFC8</accession>
<dbReference type="Proteomes" id="UP000068026">
    <property type="component" value="Chromosome"/>
</dbReference>
<proteinExistence type="predicted"/>
<evidence type="ECO:0000313" key="2">
    <source>
        <dbReference type="Proteomes" id="UP000068026"/>
    </source>
</evidence>
<name>A0ABN4LFC8_ANAPI</name>
<gene>
    <name evidence="1" type="ORF">CPRO_26440</name>
</gene>
<keyword evidence="2" id="KW-1185">Reference proteome</keyword>
<reference evidence="2" key="2">
    <citation type="submission" date="2016-01" db="EMBL/GenBank/DDBJ databases">
        <authorList>
            <person name="Poehlein A."/>
            <person name="Schlien K."/>
            <person name="Gottschalk G."/>
            <person name="Buckel W."/>
            <person name="Daniel R."/>
        </authorList>
    </citation>
    <scope>NUCLEOTIDE SEQUENCE [LARGE SCALE GENOMIC DNA]</scope>
    <source>
        <strain evidence="2">X2</strain>
    </source>
</reference>